<feature type="transmembrane region" description="Helical" evidence="1">
    <location>
        <begin position="44"/>
        <end position="63"/>
    </location>
</feature>
<dbReference type="RefSeq" id="WP_204005368.1">
    <property type="nucleotide sequence ID" value="NZ_BOPG01000059.1"/>
</dbReference>
<keyword evidence="1" id="KW-1133">Transmembrane helix</keyword>
<evidence type="ECO:0000313" key="2">
    <source>
        <dbReference type="EMBL" id="GIJ60780.1"/>
    </source>
</evidence>
<evidence type="ECO:0000256" key="1">
    <source>
        <dbReference type="SAM" id="Phobius"/>
    </source>
</evidence>
<gene>
    <name evidence="2" type="ORF">Vau01_082960</name>
</gene>
<keyword evidence="1" id="KW-0472">Membrane</keyword>
<reference evidence="2" key="1">
    <citation type="submission" date="2021-01" db="EMBL/GenBank/DDBJ databases">
        <title>Whole genome shotgun sequence of Virgisporangium aurantiacum NBRC 16421.</title>
        <authorList>
            <person name="Komaki H."/>
            <person name="Tamura T."/>
        </authorList>
    </citation>
    <scope>NUCLEOTIDE SEQUENCE</scope>
    <source>
        <strain evidence="2">NBRC 16421</strain>
    </source>
</reference>
<name>A0A8J3ZFB4_9ACTN</name>
<keyword evidence="1" id="KW-0812">Transmembrane</keyword>
<sequence>MRNDLSTKRNIRQLTTGVWLLASGIQFVVWALIVVIGLDWQAPWWLWTFVPGAVVTAGVWWLTELDLQSNSA</sequence>
<organism evidence="2 3">
    <name type="scientific">Virgisporangium aurantiacum</name>
    <dbReference type="NCBI Taxonomy" id="175570"/>
    <lineage>
        <taxon>Bacteria</taxon>
        <taxon>Bacillati</taxon>
        <taxon>Actinomycetota</taxon>
        <taxon>Actinomycetes</taxon>
        <taxon>Micromonosporales</taxon>
        <taxon>Micromonosporaceae</taxon>
        <taxon>Virgisporangium</taxon>
    </lineage>
</organism>
<evidence type="ECO:0000313" key="3">
    <source>
        <dbReference type="Proteomes" id="UP000612585"/>
    </source>
</evidence>
<dbReference type="Proteomes" id="UP000612585">
    <property type="component" value="Unassembled WGS sequence"/>
</dbReference>
<accession>A0A8J3ZFB4</accession>
<feature type="transmembrane region" description="Helical" evidence="1">
    <location>
        <begin position="18"/>
        <end position="38"/>
    </location>
</feature>
<dbReference type="EMBL" id="BOPG01000059">
    <property type="protein sequence ID" value="GIJ60780.1"/>
    <property type="molecule type" value="Genomic_DNA"/>
</dbReference>
<dbReference type="AlphaFoldDB" id="A0A8J3ZFB4"/>
<evidence type="ECO:0008006" key="4">
    <source>
        <dbReference type="Google" id="ProtNLM"/>
    </source>
</evidence>
<comment type="caution">
    <text evidence="2">The sequence shown here is derived from an EMBL/GenBank/DDBJ whole genome shotgun (WGS) entry which is preliminary data.</text>
</comment>
<keyword evidence="3" id="KW-1185">Reference proteome</keyword>
<proteinExistence type="predicted"/>
<protein>
    <recommendedName>
        <fullName evidence="4">2TM domain-containing protein</fullName>
    </recommendedName>
</protein>